<organism evidence="3 4">
    <name type="scientific">Kitasatospora aburaviensis</name>
    <dbReference type="NCBI Taxonomy" id="67265"/>
    <lineage>
        <taxon>Bacteria</taxon>
        <taxon>Bacillati</taxon>
        <taxon>Actinomycetota</taxon>
        <taxon>Actinomycetes</taxon>
        <taxon>Kitasatosporales</taxon>
        <taxon>Streptomycetaceae</taxon>
        <taxon>Kitasatospora</taxon>
    </lineage>
</organism>
<evidence type="ECO:0008006" key="5">
    <source>
        <dbReference type="Google" id="ProtNLM"/>
    </source>
</evidence>
<protein>
    <recommendedName>
        <fullName evidence="5">Integral membrane protein</fullName>
    </recommendedName>
</protein>
<evidence type="ECO:0000256" key="2">
    <source>
        <dbReference type="SAM" id="Phobius"/>
    </source>
</evidence>
<feature type="compositionally biased region" description="Basic residues" evidence="1">
    <location>
        <begin position="7"/>
        <end position="24"/>
    </location>
</feature>
<evidence type="ECO:0000313" key="3">
    <source>
        <dbReference type="EMBL" id="MFC5889622.1"/>
    </source>
</evidence>
<comment type="caution">
    <text evidence="3">The sequence shown here is derived from an EMBL/GenBank/DDBJ whole genome shotgun (WGS) entry which is preliminary data.</text>
</comment>
<gene>
    <name evidence="3" type="ORF">ACFP0N_32120</name>
</gene>
<dbReference type="EMBL" id="JBHSOD010000060">
    <property type="protein sequence ID" value="MFC5889622.1"/>
    <property type="molecule type" value="Genomic_DNA"/>
</dbReference>
<dbReference type="Proteomes" id="UP001596067">
    <property type="component" value="Unassembled WGS sequence"/>
</dbReference>
<reference evidence="4" key="1">
    <citation type="journal article" date="2019" name="Int. J. Syst. Evol. Microbiol.">
        <title>The Global Catalogue of Microorganisms (GCM) 10K type strain sequencing project: providing services to taxonomists for standard genome sequencing and annotation.</title>
        <authorList>
            <consortium name="The Broad Institute Genomics Platform"/>
            <consortium name="The Broad Institute Genome Sequencing Center for Infectious Disease"/>
            <person name="Wu L."/>
            <person name="Ma J."/>
        </authorList>
    </citation>
    <scope>NUCLEOTIDE SEQUENCE [LARGE SCALE GENOMIC DNA]</scope>
    <source>
        <strain evidence="4">CGMCC 4.1469</strain>
    </source>
</reference>
<feature type="transmembrane region" description="Helical" evidence="2">
    <location>
        <begin position="157"/>
        <end position="177"/>
    </location>
</feature>
<proteinExistence type="predicted"/>
<feature type="region of interest" description="Disordered" evidence="1">
    <location>
        <begin position="1"/>
        <end position="32"/>
    </location>
</feature>
<evidence type="ECO:0000313" key="4">
    <source>
        <dbReference type="Proteomes" id="UP001596067"/>
    </source>
</evidence>
<keyword evidence="2" id="KW-1133">Transmembrane helix</keyword>
<sequence>MSAAATTRRHPASHTSLRGHVRRATGRDHNPLCRPLDRAYSRLVAGAALMVLVGFVLAVVTALLVYRAETHDAARVARHRHVVTAVTTGPAQSDDLRPGSVRQHAPARWTYPVGPGSGYIPVPSGTVTGTGVPIGLNDAGQPAGAPRPHELIVSDTALVGLGTVTALGCATAGWFAARRHRLDRRARQSWESAWERIEPGWSGRL</sequence>
<dbReference type="PANTHER" id="PTHR42305">
    <property type="entry name" value="MEMBRANE PROTEIN RV1733C-RELATED"/>
    <property type="match status" value="1"/>
</dbReference>
<dbReference type="PANTHER" id="PTHR42305:SF1">
    <property type="entry name" value="MEMBRANE PROTEIN RV1733C-RELATED"/>
    <property type="match status" value="1"/>
</dbReference>
<evidence type="ECO:0000256" key="1">
    <source>
        <dbReference type="SAM" id="MobiDB-lite"/>
    </source>
</evidence>
<accession>A0ABW1F5L1</accession>
<dbReference type="InterPro" id="IPR039708">
    <property type="entry name" value="MT1774/Rv1733c-like"/>
</dbReference>
<keyword evidence="4" id="KW-1185">Reference proteome</keyword>
<feature type="transmembrane region" description="Helical" evidence="2">
    <location>
        <begin position="43"/>
        <end position="66"/>
    </location>
</feature>
<dbReference type="RefSeq" id="WP_313761462.1">
    <property type="nucleotide sequence ID" value="NZ_JBHSOD010000060.1"/>
</dbReference>
<name>A0ABW1F5L1_9ACTN</name>
<keyword evidence="2" id="KW-0472">Membrane</keyword>
<keyword evidence="2" id="KW-0812">Transmembrane</keyword>